<evidence type="ECO:0000313" key="1">
    <source>
        <dbReference type="EMBL" id="ABF43224.1"/>
    </source>
</evidence>
<keyword evidence="2" id="KW-1185">Reference proteome</keyword>
<dbReference type="HOGENOM" id="CLU_2569374_0_0_0"/>
<protein>
    <submittedName>
        <fullName evidence="1">Uncharacterized protein</fullName>
    </submittedName>
</protein>
<dbReference type="Proteomes" id="UP000002432">
    <property type="component" value="Chromosome"/>
</dbReference>
<dbReference type="EMBL" id="CP000360">
    <property type="protein sequence ID" value="ABF43224.1"/>
    <property type="molecule type" value="Genomic_DNA"/>
</dbReference>
<evidence type="ECO:0000313" key="2">
    <source>
        <dbReference type="Proteomes" id="UP000002432"/>
    </source>
</evidence>
<dbReference type="KEGG" id="aba:Acid345_4224"/>
<sequence length="81" mass="8599">MQFAISQIRAMLQSFFHARVLSVACSSAIRGTKVVEDAGVVLAGAASSLPQANSEASMYPYHVPEMGFVLLERGGRAGARE</sequence>
<organism evidence="1 2">
    <name type="scientific">Koribacter versatilis (strain Ellin345)</name>
    <dbReference type="NCBI Taxonomy" id="204669"/>
    <lineage>
        <taxon>Bacteria</taxon>
        <taxon>Pseudomonadati</taxon>
        <taxon>Acidobacteriota</taxon>
        <taxon>Terriglobia</taxon>
        <taxon>Terriglobales</taxon>
        <taxon>Candidatus Korobacteraceae</taxon>
        <taxon>Candidatus Korobacter</taxon>
    </lineage>
</organism>
<dbReference type="AlphaFoldDB" id="Q1IIS6"/>
<accession>Q1IIS6</accession>
<name>Q1IIS6_KORVE</name>
<reference evidence="1 2" key="1">
    <citation type="journal article" date="2009" name="Appl. Environ. Microbiol.">
        <title>Three genomes from the phylum Acidobacteria provide insight into the lifestyles of these microorganisms in soils.</title>
        <authorList>
            <person name="Ward N.L."/>
            <person name="Challacombe J.F."/>
            <person name="Janssen P.H."/>
            <person name="Henrissat B."/>
            <person name="Coutinho P.M."/>
            <person name="Wu M."/>
            <person name="Xie G."/>
            <person name="Haft D.H."/>
            <person name="Sait M."/>
            <person name="Badger J."/>
            <person name="Barabote R.D."/>
            <person name="Bradley B."/>
            <person name="Brettin T.S."/>
            <person name="Brinkac L.M."/>
            <person name="Bruce D."/>
            <person name="Creasy T."/>
            <person name="Daugherty S.C."/>
            <person name="Davidsen T.M."/>
            <person name="DeBoy R.T."/>
            <person name="Detter J.C."/>
            <person name="Dodson R.J."/>
            <person name="Durkin A.S."/>
            <person name="Ganapathy A."/>
            <person name="Gwinn-Giglio M."/>
            <person name="Han C.S."/>
            <person name="Khouri H."/>
            <person name="Kiss H."/>
            <person name="Kothari S.P."/>
            <person name="Madupu R."/>
            <person name="Nelson K.E."/>
            <person name="Nelson W.C."/>
            <person name="Paulsen I."/>
            <person name="Penn K."/>
            <person name="Ren Q."/>
            <person name="Rosovitz M.J."/>
            <person name="Selengut J.D."/>
            <person name="Shrivastava S."/>
            <person name="Sullivan S.A."/>
            <person name="Tapia R."/>
            <person name="Thompson L.S."/>
            <person name="Watkins K.L."/>
            <person name="Yang Q."/>
            <person name="Yu C."/>
            <person name="Zafar N."/>
            <person name="Zhou L."/>
            <person name="Kuske C.R."/>
        </authorList>
    </citation>
    <scope>NUCLEOTIDE SEQUENCE [LARGE SCALE GENOMIC DNA]</scope>
    <source>
        <strain evidence="1 2">Ellin345</strain>
    </source>
</reference>
<dbReference type="EnsemblBacteria" id="ABF43224">
    <property type="protein sequence ID" value="ABF43224"/>
    <property type="gene ID" value="Acid345_4224"/>
</dbReference>
<gene>
    <name evidence="1" type="ordered locus">Acid345_4224</name>
</gene>
<proteinExistence type="predicted"/>